<dbReference type="Pfam" id="PF03083">
    <property type="entry name" value="MtN3_slv"/>
    <property type="match status" value="1"/>
</dbReference>
<evidence type="ECO:0000313" key="6">
    <source>
        <dbReference type="EMBL" id="OGG44788.1"/>
    </source>
</evidence>
<protein>
    <recommendedName>
        <fullName evidence="8">MtN3 and saliva related transmembrane protein</fullName>
    </recommendedName>
</protein>
<dbReference type="EMBL" id="MFKP01000002">
    <property type="protein sequence ID" value="OGG44788.1"/>
    <property type="molecule type" value="Genomic_DNA"/>
</dbReference>
<name>A0A1F6C6N6_9BACT</name>
<dbReference type="InterPro" id="IPR006603">
    <property type="entry name" value="PQ-loop_rpt"/>
</dbReference>
<evidence type="ECO:0000256" key="4">
    <source>
        <dbReference type="ARBA" id="ARBA00023136"/>
    </source>
</evidence>
<evidence type="ECO:0000256" key="2">
    <source>
        <dbReference type="ARBA" id="ARBA00022692"/>
    </source>
</evidence>
<evidence type="ECO:0000256" key="1">
    <source>
        <dbReference type="ARBA" id="ARBA00004141"/>
    </source>
</evidence>
<keyword evidence="2 5" id="KW-0812">Transmembrane</keyword>
<evidence type="ECO:0000256" key="3">
    <source>
        <dbReference type="ARBA" id="ARBA00022989"/>
    </source>
</evidence>
<gene>
    <name evidence="6" type="ORF">A2841_02325</name>
</gene>
<feature type="transmembrane region" description="Helical" evidence="5">
    <location>
        <begin position="6"/>
        <end position="24"/>
    </location>
</feature>
<dbReference type="GO" id="GO:0016020">
    <property type="term" value="C:membrane"/>
    <property type="evidence" value="ECO:0007669"/>
    <property type="project" value="UniProtKB-SubCell"/>
</dbReference>
<dbReference type="AlphaFoldDB" id="A0A1F6C6N6"/>
<organism evidence="6 7">
    <name type="scientific">Candidatus Kaiserbacteria bacterium RIFCSPHIGHO2_01_FULL_48_10</name>
    <dbReference type="NCBI Taxonomy" id="1798476"/>
    <lineage>
        <taxon>Bacteria</taxon>
        <taxon>Candidatus Kaiseribacteriota</taxon>
    </lineage>
</organism>
<sequence length="94" mass="10589">MKSQIILIVGALTVILSLLTKVVGFPDQMRKNFNRKSTEGVSTIFFAISFLSYVLWTLHGILQGDPVVYLGQGLGVITTGIILWQVYLYRNRQK</sequence>
<reference evidence="6 7" key="1">
    <citation type="journal article" date="2016" name="Nat. Commun.">
        <title>Thousands of microbial genomes shed light on interconnected biogeochemical processes in an aquifer system.</title>
        <authorList>
            <person name="Anantharaman K."/>
            <person name="Brown C.T."/>
            <person name="Hug L.A."/>
            <person name="Sharon I."/>
            <person name="Castelle C.J."/>
            <person name="Probst A.J."/>
            <person name="Thomas B.C."/>
            <person name="Singh A."/>
            <person name="Wilkins M.J."/>
            <person name="Karaoz U."/>
            <person name="Brodie E.L."/>
            <person name="Williams K.H."/>
            <person name="Hubbard S.S."/>
            <person name="Banfield J.F."/>
        </authorList>
    </citation>
    <scope>NUCLEOTIDE SEQUENCE [LARGE SCALE GENOMIC DNA]</scope>
</reference>
<dbReference type="Gene3D" id="1.20.1280.290">
    <property type="match status" value="1"/>
</dbReference>
<dbReference type="SMART" id="SM00679">
    <property type="entry name" value="CTNS"/>
    <property type="match status" value="1"/>
</dbReference>
<feature type="transmembrane region" description="Helical" evidence="5">
    <location>
        <begin position="68"/>
        <end position="89"/>
    </location>
</feature>
<dbReference type="Proteomes" id="UP000178249">
    <property type="component" value="Unassembled WGS sequence"/>
</dbReference>
<feature type="transmembrane region" description="Helical" evidence="5">
    <location>
        <begin position="44"/>
        <end position="62"/>
    </location>
</feature>
<proteinExistence type="predicted"/>
<evidence type="ECO:0000313" key="7">
    <source>
        <dbReference type="Proteomes" id="UP000178249"/>
    </source>
</evidence>
<keyword evidence="4 5" id="KW-0472">Membrane</keyword>
<dbReference type="InterPro" id="IPR004316">
    <property type="entry name" value="SWEET_rpt"/>
</dbReference>
<evidence type="ECO:0000256" key="5">
    <source>
        <dbReference type="SAM" id="Phobius"/>
    </source>
</evidence>
<accession>A0A1F6C6N6</accession>
<comment type="subcellular location">
    <subcellularLocation>
        <location evidence="1">Membrane</location>
        <topology evidence="1">Multi-pass membrane protein</topology>
    </subcellularLocation>
</comment>
<evidence type="ECO:0008006" key="8">
    <source>
        <dbReference type="Google" id="ProtNLM"/>
    </source>
</evidence>
<keyword evidence="3 5" id="KW-1133">Transmembrane helix</keyword>
<comment type="caution">
    <text evidence="6">The sequence shown here is derived from an EMBL/GenBank/DDBJ whole genome shotgun (WGS) entry which is preliminary data.</text>
</comment>